<dbReference type="Proteomes" id="UP000886858">
    <property type="component" value="Unassembled WGS sequence"/>
</dbReference>
<dbReference type="EMBL" id="DWYY01000115">
    <property type="protein sequence ID" value="HJA93509.1"/>
    <property type="molecule type" value="Genomic_DNA"/>
</dbReference>
<reference evidence="1" key="2">
    <citation type="submission" date="2021-04" db="EMBL/GenBank/DDBJ databases">
        <authorList>
            <person name="Gilroy R."/>
        </authorList>
    </citation>
    <scope>NUCLEOTIDE SEQUENCE</scope>
    <source>
        <strain evidence="1">CHK179-7159</strain>
    </source>
</reference>
<proteinExistence type="predicted"/>
<reference evidence="1" key="1">
    <citation type="journal article" date="2021" name="PeerJ">
        <title>Extensive microbial diversity within the chicken gut microbiome revealed by metagenomics and culture.</title>
        <authorList>
            <person name="Gilroy R."/>
            <person name="Ravi A."/>
            <person name="Getino M."/>
            <person name="Pursley I."/>
            <person name="Horton D.L."/>
            <person name="Alikhan N.F."/>
            <person name="Baker D."/>
            <person name="Gharbi K."/>
            <person name="Hall N."/>
            <person name="Watson M."/>
            <person name="Adriaenssens E.M."/>
            <person name="Foster-Nyarko E."/>
            <person name="Jarju S."/>
            <person name="Secka A."/>
            <person name="Antonio M."/>
            <person name="Oren A."/>
            <person name="Chaudhuri R.R."/>
            <person name="La Ragione R."/>
            <person name="Hildebrand F."/>
            <person name="Pallen M.J."/>
        </authorList>
    </citation>
    <scope>NUCLEOTIDE SEQUENCE</scope>
    <source>
        <strain evidence="1">CHK179-7159</strain>
    </source>
</reference>
<organism evidence="1 2">
    <name type="scientific">Candidatus Eisenbergiella merdipullorum</name>
    <dbReference type="NCBI Taxonomy" id="2838553"/>
    <lineage>
        <taxon>Bacteria</taxon>
        <taxon>Bacillati</taxon>
        <taxon>Bacillota</taxon>
        <taxon>Clostridia</taxon>
        <taxon>Lachnospirales</taxon>
        <taxon>Lachnospiraceae</taxon>
        <taxon>Eisenbergiella</taxon>
    </lineage>
</organism>
<accession>A0A9D2L0L0</accession>
<sequence>MKEISGIALDVQRDDEEGNIVMLAQAAPWEYSSKQLQIKSAEDLSSIMRECSDRSGFFCNTKADFVMAEAWF</sequence>
<dbReference type="AlphaFoldDB" id="A0A9D2L0L0"/>
<protein>
    <submittedName>
        <fullName evidence="1">Uncharacterized protein</fullName>
    </submittedName>
</protein>
<evidence type="ECO:0000313" key="2">
    <source>
        <dbReference type="Proteomes" id="UP000886858"/>
    </source>
</evidence>
<name>A0A9D2L0L0_9FIRM</name>
<evidence type="ECO:0000313" key="1">
    <source>
        <dbReference type="EMBL" id="HJA93509.1"/>
    </source>
</evidence>
<gene>
    <name evidence="1" type="ORF">H9717_10425</name>
</gene>
<comment type="caution">
    <text evidence="1">The sequence shown here is derived from an EMBL/GenBank/DDBJ whole genome shotgun (WGS) entry which is preliminary data.</text>
</comment>